<dbReference type="EMBL" id="CP136336">
    <property type="protein sequence ID" value="WOB10055.1"/>
    <property type="molecule type" value="Genomic_DNA"/>
</dbReference>
<evidence type="ECO:0000259" key="2">
    <source>
        <dbReference type="Pfam" id="PF13239"/>
    </source>
</evidence>
<reference evidence="3 4" key="1">
    <citation type="submission" date="2023-10" db="EMBL/GenBank/DDBJ databases">
        <title>Bacteria for the degradation of biodegradable plastic PBAT(Polybutylene adipate terephthalate).</title>
        <authorList>
            <person name="Weon H.-Y."/>
            <person name="Yeon J."/>
        </authorList>
    </citation>
    <scope>NUCLEOTIDE SEQUENCE [LARGE SCALE GENOMIC DNA]</scope>
    <source>
        <strain evidence="3 4">SBD 7-3</strain>
    </source>
</reference>
<feature type="transmembrane region" description="Helical" evidence="1">
    <location>
        <begin position="23"/>
        <end position="46"/>
    </location>
</feature>
<protein>
    <submittedName>
        <fullName evidence="3">2TM domain-containing protein</fullName>
    </submittedName>
</protein>
<name>A0ABZ0CYT1_9BURK</name>
<gene>
    <name evidence="3" type="ORF">RXV79_08300</name>
</gene>
<keyword evidence="4" id="KW-1185">Reference proteome</keyword>
<feature type="transmembrane region" description="Helical" evidence="1">
    <location>
        <begin position="52"/>
        <end position="72"/>
    </location>
</feature>
<dbReference type="RefSeq" id="WP_316702950.1">
    <property type="nucleotide sequence ID" value="NZ_CP136336.1"/>
</dbReference>
<proteinExistence type="predicted"/>
<feature type="domain" description="2TM" evidence="2">
    <location>
        <begin position="14"/>
        <end position="87"/>
    </location>
</feature>
<keyword evidence="1" id="KW-0472">Membrane</keyword>
<organism evidence="3 4">
    <name type="scientific">Piscinibacter gummiphilus</name>
    <dbReference type="NCBI Taxonomy" id="946333"/>
    <lineage>
        <taxon>Bacteria</taxon>
        <taxon>Pseudomonadati</taxon>
        <taxon>Pseudomonadota</taxon>
        <taxon>Betaproteobacteria</taxon>
        <taxon>Burkholderiales</taxon>
        <taxon>Sphaerotilaceae</taxon>
        <taxon>Piscinibacter</taxon>
    </lineage>
</organism>
<evidence type="ECO:0000256" key="1">
    <source>
        <dbReference type="SAM" id="Phobius"/>
    </source>
</evidence>
<evidence type="ECO:0000313" key="4">
    <source>
        <dbReference type="Proteomes" id="UP001303946"/>
    </source>
</evidence>
<evidence type="ECO:0000313" key="3">
    <source>
        <dbReference type="EMBL" id="WOB10055.1"/>
    </source>
</evidence>
<dbReference type="Proteomes" id="UP001303946">
    <property type="component" value="Chromosome"/>
</dbReference>
<dbReference type="InterPro" id="IPR025698">
    <property type="entry name" value="2TM_dom"/>
</dbReference>
<keyword evidence="1" id="KW-0812">Transmembrane</keyword>
<keyword evidence="1" id="KW-1133">Transmembrane helix</keyword>
<dbReference type="Pfam" id="PF13239">
    <property type="entry name" value="2TM"/>
    <property type="match status" value="1"/>
</dbReference>
<accession>A0ABZ0CYT1</accession>
<sequence length="99" mass="11479">MSRSDLPSDSLEARALRRVRRKIGFYTHAMVFVLVHLGFGIAFLVGARTKPFFIWGWAIGLVIHGLFTFATLQGEGMRERMLRQEIERMRRERGESDKP</sequence>